<dbReference type="EMBL" id="UGUU01000001">
    <property type="protein sequence ID" value="SUD37949.1"/>
    <property type="molecule type" value="Genomic_DNA"/>
</dbReference>
<name>A0A379INU2_ECTME</name>
<gene>
    <name evidence="2" type="ORF">NCTC10899_00715</name>
</gene>
<dbReference type="RefSeq" id="WP_181880374.1">
    <property type="nucleotide sequence ID" value="NZ_UGUU01000001.1"/>
</dbReference>
<evidence type="ECO:0000256" key="1">
    <source>
        <dbReference type="SAM" id="MobiDB-lite"/>
    </source>
</evidence>
<sequence>MRLLLTAPLHTPTQARAHTTGFSLPSGKVQSSGAYPPGQQGVSRVTL</sequence>
<proteinExistence type="predicted"/>
<feature type="compositionally biased region" description="Polar residues" evidence="1">
    <location>
        <begin position="11"/>
        <end position="33"/>
    </location>
</feature>
<dbReference type="AlphaFoldDB" id="A0A379INU2"/>
<evidence type="ECO:0000313" key="3">
    <source>
        <dbReference type="Proteomes" id="UP000254260"/>
    </source>
</evidence>
<dbReference type="Proteomes" id="UP000254260">
    <property type="component" value="Unassembled WGS sequence"/>
</dbReference>
<protein>
    <submittedName>
        <fullName evidence="2">Uncharacterized protein</fullName>
    </submittedName>
</protein>
<accession>A0A379INU2</accession>
<organism evidence="2 3">
    <name type="scientific">Ectopseudomonas mendocina</name>
    <name type="common">Pseudomonas mendocina</name>
    <dbReference type="NCBI Taxonomy" id="300"/>
    <lineage>
        <taxon>Bacteria</taxon>
        <taxon>Pseudomonadati</taxon>
        <taxon>Pseudomonadota</taxon>
        <taxon>Gammaproteobacteria</taxon>
        <taxon>Pseudomonadales</taxon>
        <taxon>Pseudomonadaceae</taxon>
        <taxon>Ectopseudomonas</taxon>
    </lineage>
</organism>
<reference evidence="2 3" key="1">
    <citation type="submission" date="2018-06" db="EMBL/GenBank/DDBJ databases">
        <authorList>
            <consortium name="Pathogen Informatics"/>
            <person name="Doyle S."/>
        </authorList>
    </citation>
    <scope>NUCLEOTIDE SEQUENCE [LARGE SCALE GENOMIC DNA]</scope>
    <source>
        <strain evidence="2 3">NCTC10899</strain>
    </source>
</reference>
<feature type="region of interest" description="Disordered" evidence="1">
    <location>
        <begin position="1"/>
        <end position="47"/>
    </location>
</feature>
<evidence type="ECO:0000313" key="2">
    <source>
        <dbReference type="EMBL" id="SUD37949.1"/>
    </source>
</evidence>